<sequence length="311" mass="33747">MLRLCRSSVVAETPKRCRDLAYHDTTTVPLRLYSEGFLSLPVYIFGTVLVHTQTHTPSPPRRAATAQEQPRWEPGQRHPSQQQQLLTTVGRRSQGVSCDGKTAVCRRCGGDRERASFSLRPRHRGQPCREGKGRRDSRSTAFDSVERHVGGASDERARGRKREQCQPERGAPPTDHAFAPEHDPRNELDYFYYYQPNSLNPRLPMEENGKGGGEDGEVAALPAEALSGLASSGGSQDDTGLFGPHLNLNLAQPLKASAPGGSMVAEYLSNFGAKGGTTASGASTANAMSLEGMNVAPRPIRPPSLRRASCD</sequence>
<feature type="region of interest" description="Disordered" evidence="1">
    <location>
        <begin position="116"/>
        <end position="182"/>
    </location>
</feature>
<feature type="region of interest" description="Disordered" evidence="1">
    <location>
        <begin position="53"/>
        <end position="82"/>
    </location>
</feature>
<dbReference type="EMBL" id="AZIL01001696">
    <property type="protein sequence ID" value="EWM23273.1"/>
    <property type="molecule type" value="Genomic_DNA"/>
</dbReference>
<evidence type="ECO:0000313" key="2">
    <source>
        <dbReference type="EMBL" id="EWM23273.1"/>
    </source>
</evidence>
<name>W7TIE0_9STRA</name>
<comment type="caution">
    <text evidence="2">The sequence shown here is derived from an EMBL/GenBank/DDBJ whole genome shotgun (WGS) entry which is preliminary data.</text>
</comment>
<proteinExistence type="predicted"/>
<reference evidence="2 3" key="1">
    <citation type="journal article" date="2014" name="Mol. Plant">
        <title>Chromosome Scale Genome Assembly and Transcriptome Profiling of Nannochloropsis gaditana in Nitrogen Depletion.</title>
        <authorList>
            <person name="Corteggiani Carpinelli E."/>
            <person name="Telatin A."/>
            <person name="Vitulo N."/>
            <person name="Forcato C."/>
            <person name="D'Angelo M."/>
            <person name="Schiavon R."/>
            <person name="Vezzi A."/>
            <person name="Giacometti G.M."/>
            <person name="Morosinotto T."/>
            <person name="Valle G."/>
        </authorList>
    </citation>
    <scope>NUCLEOTIDE SEQUENCE [LARGE SCALE GENOMIC DNA]</scope>
    <source>
        <strain evidence="2 3">B-31</strain>
    </source>
</reference>
<protein>
    <submittedName>
        <fullName evidence="2">Uncharacterized protein</fullName>
    </submittedName>
</protein>
<gene>
    <name evidence="2" type="ORF">Naga_101087g2</name>
</gene>
<accession>W7TIE0</accession>
<dbReference type="AlphaFoldDB" id="W7TIE0"/>
<feature type="compositionally biased region" description="Basic and acidic residues" evidence="1">
    <location>
        <begin position="127"/>
        <end position="166"/>
    </location>
</feature>
<evidence type="ECO:0000256" key="1">
    <source>
        <dbReference type="SAM" id="MobiDB-lite"/>
    </source>
</evidence>
<keyword evidence="3" id="KW-1185">Reference proteome</keyword>
<organism evidence="2 3">
    <name type="scientific">Nannochloropsis gaditana</name>
    <dbReference type="NCBI Taxonomy" id="72520"/>
    <lineage>
        <taxon>Eukaryota</taxon>
        <taxon>Sar</taxon>
        <taxon>Stramenopiles</taxon>
        <taxon>Ochrophyta</taxon>
        <taxon>Eustigmatophyceae</taxon>
        <taxon>Eustigmatales</taxon>
        <taxon>Monodopsidaceae</taxon>
        <taxon>Nannochloropsis</taxon>
    </lineage>
</organism>
<evidence type="ECO:0000313" key="3">
    <source>
        <dbReference type="Proteomes" id="UP000019335"/>
    </source>
</evidence>
<dbReference type="Proteomes" id="UP000019335">
    <property type="component" value="Chromosome 17"/>
</dbReference>